<dbReference type="PANTHER" id="PTHR45653:SF12">
    <property type="entry name" value="SPONGE, ISOFORM E"/>
    <property type="match status" value="1"/>
</dbReference>
<dbReference type="GO" id="GO:0005737">
    <property type="term" value="C:cytoplasm"/>
    <property type="evidence" value="ECO:0007669"/>
    <property type="project" value="TreeGrafter"/>
</dbReference>
<dbReference type="PROSITE" id="PS51650">
    <property type="entry name" value="C2_DOCK"/>
    <property type="match status" value="1"/>
</dbReference>
<dbReference type="EMBL" id="HACG01050344">
    <property type="protein sequence ID" value="CEK97209.1"/>
    <property type="molecule type" value="Transcribed_RNA"/>
</dbReference>
<feature type="non-terminal residue" evidence="3">
    <location>
        <position position="1"/>
    </location>
</feature>
<accession>A0A0B7BVG7</accession>
<proteinExistence type="inferred from homology"/>
<dbReference type="Gene3D" id="2.60.40.150">
    <property type="entry name" value="C2 domain"/>
    <property type="match status" value="1"/>
</dbReference>
<dbReference type="InterPro" id="IPR035892">
    <property type="entry name" value="C2_domain_sf"/>
</dbReference>
<evidence type="ECO:0000313" key="3">
    <source>
        <dbReference type="EMBL" id="CEK97209.1"/>
    </source>
</evidence>
<gene>
    <name evidence="3" type="primary">ORF215055</name>
</gene>
<dbReference type="GO" id="GO:0005886">
    <property type="term" value="C:plasma membrane"/>
    <property type="evidence" value="ECO:0007669"/>
    <property type="project" value="TreeGrafter"/>
</dbReference>
<organism evidence="3">
    <name type="scientific">Arion vulgaris</name>
    <dbReference type="NCBI Taxonomy" id="1028688"/>
    <lineage>
        <taxon>Eukaryota</taxon>
        <taxon>Metazoa</taxon>
        <taxon>Spiralia</taxon>
        <taxon>Lophotrochozoa</taxon>
        <taxon>Mollusca</taxon>
        <taxon>Gastropoda</taxon>
        <taxon>Heterobranchia</taxon>
        <taxon>Euthyneura</taxon>
        <taxon>Panpulmonata</taxon>
        <taxon>Eupulmonata</taxon>
        <taxon>Stylommatophora</taxon>
        <taxon>Helicina</taxon>
        <taxon>Arionoidea</taxon>
        <taxon>Arionidae</taxon>
        <taxon>Arion</taxon>
    </lineage>
</organism>
<dbReference type="GO" id="GO:0007264">
    <property type="term" value="P:small GTPase-mediated signal transduction"/>
    <property type="evidence" value="ECO:0007669"/>
    <property type="project" value="InterPro"/>
</dbReference>
<reference evidence="3" key="1">
    <citation type="submission" date="2014-12" db="EMBL/GenBank/DDBJ databases">
        <title>Insight into the proteome of Arion vulgaris.</title>
        <authorList>
            <person name="Aradska J."/>
            <person name="Bulat T."/>
            <person name="Smidak R."/>
            <person name="Sarate P."/>
            <person name="Gangsoo J."/>
            <person name="Sialana F."/>
            <person name="Bilban M."/>
            <person name="Lubec G."/>
        </authorList>
    </citation>
    <scope>NUCLEOTIDE SEQUENCE</scope>
    <source>
        <tissue evidence="3">Skin</tissue>
    </source>
</reference>
<dbReference type="GO" id="GO:0005085">
    <property type="term" value="F:guanyl-nucleotide exchange factor activity"/>
    <property type="evidence" value="ECO:0007669"/>
    <property type="project" value="InterPro"/>
</dbReference>
<dbReference type="PANTHER" id="PTHR45653">
    <property type="entry name" value="DEDICATOR OF CYTOKINESIS"/>
    <property type="match status" value="1"/>
</dbReference>
<protein>
    <recommendedName>
        <fullName evidence="2">C2 DOCK-type domain-containing protein</fullName>
    </recommendedName>
</protein>
<feature type="non-terminal residue" evidence="3">
    <location>
        <position position="98"/>
    </location>
</feature>
<dbReference type="AlphaFoldDB" id="A0A0B7BVG7"/>
<comment type="similarity">
    <text evidence="1">Belongs to the DOCK family.</text>
</comment>
<dbReference type="InterPro" id="IPR026791">
    <property type="entry name" value="DOCK"/>
</dbReference>
<feature type="domain" description="C2 DOCK-type" evidence="2">
    <location>
        <begin position="1"/>
        <end position="98"/>
    </location>
</feature>
<name>A0A0B7BVG7_9EUPU</name>
<dbReference type="Pfam" id="PF14429">
    <property type="entry name" value="DOCK-C2"/>
    <property type="match status" value="1"/>
</dbReference>
<dbReference type="GO" id="GO:0031267">
    <property type="term" value="F:small GTPase binding"/>
    <property type="evidence" value="ECO:0007669"/>
    <property type="project" value="TreeGrafter"/>
</dbReference>
<evidence type="ECO:0000256" key="1">
    <source>
        <dbReference type="PROSITE-ProRule" id="PRU00983"/>
    </source>
</evidence>
<evidence type="ECO:0000259" key="2">
    <source>
        <dbReference type="PROSITE" id="PS51650"/>
    </source>
</evidence>
<dbReference type="InterPro" id="IPR027007">
    <property type="entry name" value="C2_DOCK-type_domain"/>
</dbReference>
<sequence length="98" mass="11532">SSFSSYVLYHSNSPKWNETIRLSIPIEKFNASHIRFEIYHCSNKGDQKLYGFAYLSVTIKDSITRLNGKYDLCIYKCDDVSKIKNYLNYPSLRDEFND</sequence>
<dbReference type="SUPFAM" id="SSF49562">
    <property type="entry name" value="C2 domain (Calcium/lipid-binding domain, CaLB)"/>
    <property type="match status" value="1"/>
</dbReference>